<evidence type="ECO:0000256" key="9">
    <source>
        <dbReference type="ARBA" id="ARBA00023303"/>
    </source>
</evidence>
<keyword evidence="12" id="KW-0479">Metal-binding</keyword>
<dbReference type="Proteomes" id="UP000298714">
    <property type="component" value="Chromosome"/>
</dbReference>
<comment type="function">
    <text evidence="12">Fluoride-specific ion channel. Important for reducing fluoride concentration in the cell, thus reducing its toxicity.</text>
</comment>
<evidence type="ECO:0000256" key="2">
    <source>
        <dbReference type="ARBA" id="ARBA00022475"/>
    </source>
</evidence>
<dbReference type="Pfam" id="PF02537">
    <property type="entry name" value="CRCB"/>
    <property type="match status" value="1"/>
</dbReference>
<dbReference type="GO" id="GO:0046872">
    <property type="term" value="F:metal ion binding"/>
    <property type="evidence" value="ECO:0007669"/>
    <property type="project" value="UniProtKB-KW"/>
</dbReference>
<accession>A0A4D7C938</accession>
<reference evidence="14" key="1">
    <citation type="submission" date="2019-04" db="EMBL/GenBank/DDBJ databases">
        <title>Complete genome sequence of Sphingomonas sp. W1-2-3.</title>
        <authorList>
            <person name="Im W.T."/>
        </authorList>
    </citation>
    <scope>NUCLEOTIDE SEQUENCE [LARGE SCALE GENOMIC DNA]</scope>
    <source>
        <strain evidence="14">W1-2-3</strain>
    </source>
</reference>
<comment type="similarity">
    <text evidence="10 12">Belongs to the fluoride channel Fluc/FEX (TC 1.A.43) family.</text>
</comment>
<evidence type="ECO:0000256" key="10">
    <source>
        <dbReference type="ARBA" id="ARBA00035120"/>
    </source>
</evidence>
<dbReference type="KEGG" id="hgn:E6W36_06460"/>
<keyword evidence="5 12" id="KW-1133">Transmembrane helix</keyword>
<evidence type="ECO:0000313" key="14">
    <source>
        <dbReference type="Proteomes" id="UP000298714"/>
    </source>
</evidence>
<keyword evidence="3" id="KW-0997">Cell inner membrane</keyword>
<dbReference type="GO" id="GO:0062054">
    <property type="term" value="F:fluoride channel activity"/>
    <property type="evidence" value="ECO:0007669"/>
    <property type="project" value="UniProtKB-UniRule"/>
</dbReference>
<feature type="transmembrane region" description="Helical" evidence="12">
    <location>
        <begin position="38"/>
        <end position="61"/>
    </location>
</feature>
<comment type="catalytic activity">
    <reaction evidence="11">
        <text>fluoride(in) = fluoride(out)</text>
        <dbReference type="Rhea" id="RHEA:76159"/>
        <dbReference type="ChEBI" id="CHEBI:17051"/>
    </reaction>
    <physiologicalReaction direction="left-to-right" evidence="11">
        <dbReference type="Rhea" id="RHEA:76160"/>
    </physiologicalReaction>
</comment>
<keyword evidence="4 12" id="KW-0812">Transmembrane</keyword>
<dbReference type="GO" id="GO:0140114">
    <property type="term" value="P:cellular detoxification of fluoride"/>
    <property type="evidence" value="ECO:0007669"/>
    <property type="project" value="UniProtKB-UniRule"/>
</dbReference>
<keyword evidence="7 12" id="KW-0406">Ion transport</keyword>
<comment type="activity regulation">
    <text evidence="12">Na(+) is not transported, but it plays an essential structural role and its presence is essential for fluoride channel function.</text>
</comment>
<dbReference type="PANTHER" id="PTHR28259:SF1">
    <property type="entry name" value="FLUORIDE EXPORT PROTEIN 1-RELATED"/>
    <property type="match status" value="1"/>
</dbReference>
<gene>
    <name evidence="12 13" type="primary">crcB</name>
    <name evidence="12" type="synonym">fluC</name>
    <name evidence="13" type="ORF">E6W36_06460</name>
</gene>
<dbReference type="RefSeq" id="WP_222874158.1">
    <property type="nucleotide sequence ID" value="NZ_CP039704.1"/>
</dbReference>
<sequence length="130" mass="13252">MNTLYPAGLIYVALGGGLGAVVRMLMSRAVSQLLGTNFPWGTLAVNVLGGLLMGLIVALLAGRAVDPAVRLLATTGFLGGFTTFSAFSLETAELLQRGQTGAAFGYMLGSVVFSVLAVFAGLALAKGLRA</sequence>
<feature type="transmembrane region" description="Helical" evidence="12">
    <location>
        <begin position="68"/>
        <end position="89"/>
    </location>
</feature>
<evidence type="ECO:0000256" key="11">
    <source>
        <dbReference type="ARBA" id="ARBA00035585"/>
    </source>
</evidence>
<protein>
    <recommendedName>
        <fullName evidence="12">Fluoride-specific ion channel FluC</fullName>
    </recommendedName>
</protein>
<evidence type="ECO:0000256" key="4">
    <source>
        <dbReference type="ARBA" id="ARBA00022692"/>
    </source>
</evidence>
<keyword evidence="14" id="KW-1185">Reference proteome</keyword>
<dbReference type="InterPro" id="IPR003691">
    <property type="entry name" value="FluC"/>
</dbReference>
<dbReference type="NCBIfam" id="TIGR00494">
    <property type="entry name" value="crcB"/>
    <property type="match status" value="1"/>
</dbReference>
<keyword evidence="8 12" id="KW-0472">Membrane</keyword>
<organism evidence="13 14">
    <name type="scientific">Hankyongella ginsenosidimutans</name>
    <dbReference type="NCBI Taxonomy" id="1763828"/>
    <lineage>
        <taxon>Bacteria</taxon>
        <taxon>Pseudomonadati</taxon>
        <taxon>Pseudomonadota</taxon>
        <taxon>Alphaproteobacteria</taxon>
        <taxon>Sphingomonadales</taxon>
        <taxon>Sphingomonadaceae</taxon>
        <taxon>Hankyongella</taxon>
    </lineage>
</organism>
<keyword evidence="9 12" id="KW-0407">Ion channel</keyword>
<evidence type="ECO:0000256" key="1">
    <source>
        <dbReference type="ARBA" id="ARBA00004651"/>
    </source>
</evidence>
<keyword evidence="6 12" id="KW-0915">Sodium</keyword>
<evidence type="ECO:0000256" key="7">
    <source>
        <dbReference type="ARBA" id="ARBA00023065"/>
    </source>
</evidence>
<evidence type="ECO:0000313" key="13">
    <source>
        <dbReference type="EMBL" id="QCI79323.1"/>
    </source>
</evidence>
<dbReference type="NCBIfam" id="NF010791">
    <property type="entry name" value="PRK14195.1"/>
    <property type="match status" value="1"/>
</dbReference>
<proteinExistence type="inferred from homology"/>
<evidence type="ECO:0000256" key="12">
    <source>
        <dbReference type="HAMAP-Rule" id="MF_00454"/>
    </source>
</evidence>
<evidence type="ECO:0000256" key="8">
    <source>
        <dbReference type="ARBA" id="ARBA00023136"/>
    </source>
</evidence>
<dbReference type="EMBL" id="CP039704">
    <property type="protein sequence ID" value="QCI79323.1"/>
    <property type="molecule type" value="Genomic_DNA"/>
</dbReference>
<name>A0A4D7C938_9SPHN</name>
<evidence type="ECO:0000256" key="6">
    <source>
        <dbReference type="ARBA" id="ARBA00023053"/>
    </source>
</evidence>
<comment type="subcellular location">
    <subcellularLocation>
        <location evidence="1 12">Cell membrane</location>
        <topology evidence="1 12">Multi-pass membrane protein</topology>
    </subcellularLocation>
</comment>
<evidence type="ECO:0000256" key="5">
    <source>
        <dbReference type="ARBA" id="ARBA00022989"/>
    </source>
</evidence>
<feature type="transmembrane region" description="Helical" evidence="12">
    <location>
        <begin position="7"/>
        <end position="26"/>
    </location>
</feature>
<dbReference type="GO" id="GO:0005886">
    <property type="term" value="C:plasma membrane"/>
    <property type="evidence" value="ECO:0007669"/>
    <property type="project" value="UniProtKB-SubCell"/>
</dbReference>
<dbReference type="PANTHER" id="PTHR28259">
    <property type="entry name" value="FLUORIDE EXPORT PROTEIN 1-RELATED"/>
    <property type="match status" value="1"/>
</dbReference>
<dbReference type="HAMAP" id="MF_00454">
    <property type="entry name" value="FluC"/>
    <property type="match status" value="1"/>
</dbReference>
<feature type="binding site" evidence="12">
    <location>
        <position position="79"/>
    </location>
    <ligand>
        <name>Na(+)</name>
        <dbReference type="ChEBI" id="CHEBI:29101"/>
        <note>structural</note>
    </ligand>
</feature>
<feature type="binding site" evidence="12">
    <location>
        <position position="82"/>
    </location>
    <ligand>
        <name>Na(+)</name>
        <dbReference type="ChEBI" id="CHEBI:29101"/>
        <note>structural</note>
    </ligand>
</feature>
<keyword evidence="2 12" id="KW-1003">Cell membrane</keyword>
<evidence type="ECO:0000256" key="3">
    <source>
        <dbReference type="ARBA" id="ARBA00022519"/>
    </source>
</evidence>
<dbReference type="AlphaFoldDB" id="A0A4D7C938"/>
<keyword evidence="12" id="KW-0813">Transport</keyword>
<feature type="transmembrane region" description="Helical" evidence="12">
    <location>
        <begin position="101"/>
        <end position="125"/>
    </location>
</feature>